<evidence type="ECO:0000313" key="1">
    <source>
        <dbReference type="EMBL" id="STZ64035.1"/>
    </source>
</evidence>
<dbReference type="EMBL" id="UGQU01000003">
    <property type="protein sequence ID" value="STZ64035.1"/>
    <property type="molecule type" value="Genomic_DNA"/>
</dbReference>
<dbReference type="Proteomes" id="UP000254437">
    <property type="component" value="Unassembled WGS sequence"/>
</dbReference>
<sequence length="35" mass="3897">MSEPNLLLRLAISDTITTKKAVMAYLSQMFIVLAL</sequence>
<accession>A0A378TT54</accession>
<dbReference type="AlphaFoldDB" id="A0A378TT54"/>
<organism evidence="1 2">
    <name type="scientific">Moraxella lacunata</name>
    <dbReference type="NCBI Taxonomy" id="477"/>
    <lineage>
        <taxon>Bacteria</taxon>
        <taxon>Pseudomonadati</taxon>
        <taxon>Pseudomonadota</taxon>
        <taxon>Gammaproteobacteria</taxon>
        <taxon>Moraxellales</taxon>
        <taxon>Moraxellaceae</taxon>
        <taxon>Moraxella</taxon>
    </lineage>
</organism>
<proteinExistence type="predicted"/>
<protein>
    <submittedName>
        <fullName evidence="1">Uncharacterized protein</fullName>
    </submittedName>
</protein>
<reference evidence="1 2" key="1">
    <citation type="submission" date="2018-06" db="EMBL/GenBank/DDBJ databases">
        <authorList>
            <consortium name="Pathogen Informatics"/>
            <person name="Doyle S."/>
        </authorList>
    </citation>
    <scope>NUCLEOTIDE SEQUENCE [LARGE SCALE GENOMIC DNA]</scope>
    <source>
        <strain evidence="1 2">NCTC10359</strain>
    </source>
</reference>
<name>A0A378TT54_MORLA</name>
<gene>
    <name evidence="1" type="ORF">NCTC10359_02479</name>
</gene>
<evidence type="ECO:0000313" key="2">
    <source>
        <dbReference type="Proteomes" id="UP000254437"/>
    </source>
</evidence>